<feature type="compositionally biased region" description="Basic and acidic residues" evidence="3">
    <location>
        <begin position="69"/>
        <end position="80"/>
    </location>
</feature>
<evidence type="ECO:0000313" key="4">
    <source>
        <dbReference type="EnsemblPlants" id="Kaladp0075s0024.1.v1.1"/>
    </source>
</evidence>
<dbReference type="OMA" id="DWPNGLL"/>
<proteinExistence type="inferred from homology"/>
<dbReference type="InterPro" id="IPR044683">
    <property type="entry name" value="LAZY"/>
</dbReference>
<protein>
    <submittedName>
        <fullName evidence="4">Uncharacterized protein</fullName>
    </submittedName>
</protein>
<keyword evidence="1" id="KW-0341">Growth regulation</keyword>
<feature type="region of interest" description="Disordered" evidence="3">
    <location>
        <begin position="121"/>
        <end position="151"/>
    </location>
</feature>
<keyword evidence="5" id="KW-1185">Reference proteome</keyword>
<evidence type="ECO:0000256" key="3">
    <source>
        <dbReference type="SAM" id="MobiDB-lite"/>
    </source>
</evidence>
<dbReference type="GO" id="GO:0040008">
    <property type="term" value="P:regulation of growth"/>
    <property type="evidence" value="ECO:0007669"/>
    <property type="project" value="InterPro"/>
</dbReference>
<comment type="similarity">
    <text evidence="2">Belongs to the LAZY family.</text>
</comment>
<evidence type="ECO:0000256" key="1">
    <source>
        <dbReference type="ARBA" id="ARBA00022604"/>
    </source>
</evidence>
<feature type="compositionally biased region" description="Basic and acidic residues" evidence="3">
    <location>
        <begin position="142"/>
        <end position="151"/>
    </location>
</feature>
<sequence length="259" mass="29140">MKIFNWMHSKIQAKPPSSSATYKPNDPFSSIVTLNQQEYSRAEFSDWWPASGLLVIGTFGINENLQKPVRDVDDDDHHPTDSQTHAPISHDISSLNPEEVLKMSEELCSMIEDDDRVVVVGSGDENRGSVERSMSSVLSRGKSKDDCTNNGLKKEIGHRSLSFLFKKIYRRGFSASPRLGDPMPESRIDKILRAILHKKIYPQSSSATAVKKKQWLENKPPAASDSKYDDYMDDTTATSVSKKDGKWIKTDSDFIVLEI</sequence>
<dbReference type="Gramene" id="Kaladp0075s0024.1.v1.1">
    <property type="protein sequence ID" value="Kaladp0075s0024.1.v1.1"/>
    <property type="gene ID" value="Kaladp0075s0024.v1.1"/>
</dbReference>
<feature type="region of interest" description="Disordered" evidence="3">
    <location>
        <begin position="69"/>
        <end position="90"/>
    </location>
</feature>
<dbReference type="EnsemblPlants" id="Kaladp0075s0024.1.v1.1">
    <property type="protein sequence ID" value="Kaladp0075s0024.1.v1.1"/>
    <property type="gene ID" value="Kaladp0075s0024.v1.1"/>
</dbReference>
<dbReference type="AlphaFoldDB" id="A0A7N0UPL7"/>
<organism evidence="4 5">
    <name type="scientific">Kalanchoe fedtschenkoi</name>
    <name type="common">Lavender scallops</name>
    <name type="synonym">South American air plant</name>
    <dbReference type="NCBI Taxonomy" id="63787"/>
    <lineage>
        <taxon>Eukaryota</taxon>
        <taxon>Viridiplantae</taxon>
        <taxon>Streptophyta</taxon>
        <taxon>Embryophyta</taxon>
        <taxon>Tracheophyta</taxon>
        <taxon>Spermatophyta</taxon>
        <taxon>Magnoliopsida</taxon>
        <taxon>eudicotyledons</taxon>
        <taxon>Gunneridae</taxon>
        <taxon>Pentapetalae</taxon>
        <taxon>Saxifragales</taxon>
        <taxon>Crassulaceae</taxon>
        <taxon>Kalanchoe</taxon>
    </lineage>
</organism>
<reference evidence="4" key="1">
    <citation type="submission" date="2021-01" db="UniProtKB">
        <authorList>
            <consortium name="EnsemblPlants"/>
        </authorList>
    </citation>
    <scope>IDENTIFICATION</scope>
</reference>
<evidence type="ECO:0000256" key="2">
    <source>
        <dbReference type="ARBA" id="ARBA00024198"/>
    </source>
</evidence>
<dbReference type="PANTHER" id="PTHR34045:SF11">
    <property type="entry name" value="PH DOMAIN-CONTAINING PROTEIN"/>
    <property type="match status" value="1"/>
</dbReference>
<dbReference type="PANTHER" id="PTHR34045">
    <property type="entry name" value="OS03G0406300 PROTEIN"/>
    <property type="match status" value="1"/>
</dbReference>
<dbReference type="GO" id="GO:0009630">
    <property type="term" value="P:gravitropism"/>
    <property type="evidence" value="ECO:0007669"/>
    <property type="project" value="InterPro"/>
</dbReference>
<accession>A0A7N0UPL7</accession>
<name>A0A7N0UPL7_KALFE</name>
<dbReference type="Proteomes" id="UP000594263">
    <property type="component" value="Unplaced"/>
</dbReference>
<evidence type="ECO:0000313" key="5">
    <source>
        <dbReference type="Proteomes" id="UP000594263"/>
    </source>
</evidence>